<evidence type="ECO:0000313" key="4">
    <source>
        <dbReference type="Proteomes" id="UP001500973"/>
    </source>
</evidence>
<dbReference type="RefSeq" id="WP_344010619.1">
    <property type="nucleotide sequence ID" value="NZ_BAAAIZ010000011.1"/>
</dbReference>
<evidence type="ECO:0000313" key="3">
    <source>
        <dbReference type="EMBL" id="GAA1417607.1"/>
    </source>
</evidence>
<comment type="caution">
    <text evidence="3">The sequence shown here is derived from an EMBL/GenBank/DDBJ whole genome shotgun (WGS) entry which is preliminary data.</text>
</comment>
<sequence length="55" mass="5771">MKRRRTTTVLLCTALLLTAVTTGAAVASGPHEDRPEREVTAAAVASPAGRDHDEV</sequence>
<feature type="chain" id="PRO_5047043316" evidence="2">
    <location>
        <begin position="25"/>
        <end position="55"/>
    </location>
</feature>
<dbReference type="EMBL" id="BAAAIZ010000011">
    <property type="protein sequence ID" value="GAA1417607.1"/>
    <property type="molecule type" value="Genomic_DNA"/>
</dbReference>
<feature type="compositionally biased region" description="Basic and acidic residues" evidence="1">
    <location>
        <begin position="30"/>
        <end position="39"/>
    </location>
</feature>
<organism evidence="3 4">
    <name type="scientific">Streptomyces thermospinosisporus</name>
    <dbReference type="NCBI Taxonomy" id="161482"/>
    <lineage>
        <taxon>Bacteria</taxon>
        <taxon>Bacillati</taxon>
        <taxon>Actinomycetota</taxon>
        <taxon>Actinomycetes</taxon>
        <taxon>Kitasatosporales</taxon>
        <taxon>Streptomycetaceae</taxon>
        <taxon>Streptomyces</taxon>
    </lineage>
</organism>
<name>A0ABN1YNW6_9ACTN</name>
<evidence type="ECO:0000256" key="1">
    <source>
        <dbReference type="SAM" id="MobiDB-lite"/>
    </source>
</evidence>
<accession>A0ABN1YNW6</accession>
<keyword evidence="4" id="KW-1185">Reference proteome</keyword>
<protein>
    <submittedName>
        <fullName evidence="3">Uncharacterized protein</fullName>
    </submittedName>
</protein>
<reference evidence="3 4" key="1">
    <citation type="journal article" date="2019" name="Int. J. Syst. Evol. Microbiol.">
        <title>The Global Catalogue of Microorganisms (GCM) 10K type strain sequencing project: providing services to taxonomists for standard genome sequencing and annotation.</title>
        <authorList>
            <consortium name="The Broad Institute Genomics Platform"/>
            <consortium name="The Broad Institute Genome Sequencing Center for Infectious Disease"/>
            <person name="Wu L."/>
            <person name="Ma J."/>
        </authorList>
    </citation>
    <scope>NUCLEOTIDE SEQUENCE [LARGE SCALE GENOMIC DNA]</scope>
    <source>
        <strain evidence="3 4">JCM 11756</strain>
    </source>
</reference>
<keyword evidence="2" id="KW-0732">Signal</keyword>
<feature type="signal peptide" evidence="2">
    <location>
        <begin position="1"/>
        <end position="24"/>
    </location>
</feature>
<evidence type="ECO:0000256" key="2">
    <source>
        <dbReference type="SAM" id="SignalP"/>
    </source>
</evidence>
<feature type="region of interest" description="Disordered" evidence="1">
    <location>
        <begin position="27"/>
        <end position="55"/>
    </location>
</feature>
<proteinExistence type="predicted"/>
<dbReference type="Proteomes" id="UP001500973">
    <property type="component" value="Unassembled WGS sequence"/>
</dbReference>
<gene>
    <name evidence="3" type="ORF">GCM10009601_11990</name>
</gene>